<dbReference type="InterPro" id="IPR051164">
    <property type="entry name" value="NmrA-like_oxidored"/>
</dbReference>
<accession>A0AAV9MXD7</accession>
<dbReference type="GeneID" id="89976526"/>
<dbReference type="InterPro" id="IPR008030">
    <property type="entry name" value="NmrA-like"/>
</dbReference>
<evidence type="ECO:0000256" key="1">
    <source>
        <dbReference type="ARBA" id="ARBA00006328"/>
    </source>
</evidence>
<comment type="caution">
    <text evidence="4">The sequence shown here is derived from an EMBL/GenBank/DDBJ whole genome shotgun (WGS) entry which is preliminary data.</text>
</comment>
<dbReference type="GO" id="GO:0005634">
    <property type="term" value="C:nucleus"/>
    <property type="evidence" value="ECO:0007669"/>
    <property type="project" value="TreeGrafter"/>
</dbReference>
<organism evidence="4 5">
    <name type="scientific">Exophiala bonariae</name>
    <dbReference type="NCBI Taxonomy" id="1690606"/>
    <lineage>
        <taxon>Eukaryota</taxon>
        <taxon>Fungi</taxon>
        <taxon>Dikarya</taxon>
        <taxon>Ascomycota</taxon>
        <taxon>Pezizomycotina</taxon>
        <taxon>Eurotiomycetes</taxon>
        <taxon>Chaetothyriomycetidae</taxon>
        <taxon>Chaetothyriales</taxon>
        <taxon>Herpotrichiellaceae</taxon>
        <taxon>Exophiala</taxon>
    </lineage>
</organism>
<comment type="similarity">
    <text evidence="1">Belongs to the NmrA-type oxidoreductase family.</text>
</comment>
<dbReference type="SUPFAM" id="SSF51735">
    <property type="entry name" value="NAD(P)-binding Rossmann-fold domains"/>
    <property type="match status" value="1"/>
</dbReference>
<dbReference type="RefSeq" id="XP_064701814.1">
    <property type="nucleotide sequence ID" value="XM_064851909.1"/>
</dbReference>
<keyword evidence="2" id="KW-0521">NADP</keyword>
<dbReference type="PANTHER" id="PTHR42748:SF26">
    <property type="entry name" value="NMRA-LIKE DOMAIN-CONTAINING PROTEIN"/>
    <property type="match status" value="1"/>
</dbReference>
<evidence type="ECO:0000313" key="4">
    <source>
        <dbReference type="EMBL" id="KAK5046220.1"/>
    </source>
</evidence>
<protein>
    <recommendedName>
        <fullName evidence="3">NmrA-like domain-containing protein</fullName>
    </recommendedName>
</protein>
<dbReference type="Gene3D" id="3.40.50.720">
    <property type="entry name" value="NAD(P)-binding Rossmann-like Domain"/>
    <property type="match status" value="1"/>
</dbReference>
<feature type="domain" description="NmrA-like" evidence="3">
    <location>
        <begin position="126"/>
        <end position="352"/>
    </location>
</feature>
<dbReference type="Gene3D" id="3.90.25.10">
    <property type="entry name" value="UDP-galactose 4-epimerase, domain 1"/>
    <property type="match status" value="1"/>
</dbReference>
<evidence type="ECO:0000313" key="5">
    <source>
        <dbReference type="Proteomes" id="UP001358417"/>
    </source>
</evidence>
<reference evidence="4 5" key="1">
    <citation type="submission" date="2023-08" db="EMBL/GenBank/DDBJ databases">
        <title>Black Yeasts Isolated from many extreme environments.</title>
        <authorList>
            <person name="Coleine C."/>
            <person name="Stajich J.E."/>
            <person name="Selbmann L."/>
        </authorList>
    </citation>
    <scope>NUCLEOTIDE SEQUENCE [LARGE SCALE GENOMIC DNA]</scope>
    <source>
        <strain evidence="4 5">CCFEE 5792</strain>
    </source>
</reference>
<dbReference type="AlphaFoldDB" id="A0AAV9MXD7"/>
<dbReference type="Proteomes" id="UP001358417">
    <property type="component" value="Unassembled WGS sequence"/>
</dbReference>
<dbReference type="InterPro" id="IPR036291">
    <property type="entry name" value="NAD(P)-bd_dom_sf"/>
</dbReference>
<feature type="domain" description="NmrA-like" evidence="3">
    <location>
        <begin position="3"/>
        <end position="81"/>
    </location>
</feature>
<dbReference type="PANTHER" id="PTHR42748">
    <property type="entry name" value="NITROGEN METABOLITE REPRESSION PROTEIN NMRA FAMILY MEMBER"/>
    <property type="match status" value="1"/>
</dbReference>
<proteinExistence type="inferred from homology"/>
<gene>
    <name evidence="4" type="ORF">LTR84_008363</name>
</gene>
<dbReference type="Pfam" id="PF05368">
    <property type="entry name" value="NmrA"/>
    <property type="match status" value="2"/>
</dbReference>
<evidence type="ECO:0000256" key="2">
    <source>
        <dbReference type="ARBA" id="ARBA00022857"/>
    </source>
</evidence>
<name>A0AAV9MXD7_9EURO</name>
<dbReference type="EMBL" id="JAVRRD010000031">
    <property type="protein sequence ID" value="KAK5046220.1"/>
    <property type="molecule type" value="Genomic_DNA"/>
</dbReference>
<keyword evidence="5" id="KW-1185">Reference proteome</keyword>
<evidence type="ECO:0000259" key="3">
    <source>
        <dbReference type="Pfam" id="PF05368"/>
    </source>
</evidence>
<sequence>MTSKLIVVVGATGTQGGSVVRTFSKIPGWEVRAITRKPDSEAARRLKNSTPNITIYKADLDDVESLKAAFEGADAIFGVTDFWQFVPQYRGNTQEVWDQAKAQYSHGVPLDTSNAKATWNEVCYLREFQQGKNIIDAAAHAVPGLETLVLSSLSDAQKASNGKYTWVYHFDSKAHYVKYLKSKAESGESSYQLLLKKTSYLQMGYYLDNWKMNPFFTPKKGEDGTVLFRSFDPIDTGKAEHPTPFVHPPTDTGPFVEALVLKAAPGTVLLGTSGPMPFNDYIKLWGQIQGFETNVQYVSSDQVVELWPDGFGLELAQTASYVRDYGWDGGERAILPEQAGVDLSALTDVTSYIKSTDWSSVLNN</sequence>